<sequence>MIAIMKLTMREILYKRIFHVILILTSIFLITYAIGTYYVDHDLDVSNGMDPLTKPFLSTQLLGMGLYFAAFIVSLLAIFSSVGSISKEIESKQIDPILSRPLSRSSFIWGRFIGMSILLAVYAFFLFLCITMINQWLGGGLKVVVSGMQLLSALALFVFQPILLVAISLALSARFSSLNCGITMVMLYVLGMISGFIEQIGAMAKSTTMINIGIISSLIFPLDSLFRKMTIFLFDSADDPLSFATQGIFGSMSVPSNAMLIYAVIYGLVALAIAMQIFAKRDV</sequence>
<reference evidence="2 3" key="1">
    <citation type="submission" date="2016-10" db="EMBL/GenBank/DDBJ databases">
        <authorList>
            <person name="de Groot N.N."/>
        </authorList>
    </citation>
    <scope>NUCLEOTIDE SEQUENCE [LARGE SCALE GENOMIC DNA]</scope>
    <source>
        <strain evidence="2 3">DSM 45610</strain>
    </source>
</reference>
<feature type="transmembrane region" description="Helical" evidence="1">
    <location>
        <begin position="153"/>
        <end position="171"/>
    </location>
</feature>
<dbReference type="RefSeq" id="WP_091742166.1">
    <property type="nucleotide sequence ID" value="NZ_FNNQ01000016.1"/>
</dbReference>
<keyword evidence="1" id="KW-0472">Membrane</keyword>
<organism evidence="2 3">
    <name type="scientific">Marininema mesophilum</name>
    <dbReference type="NCBI Taxonomy" id="1048340"/>
    <lineage>
        <taxon>Bacteria</taxon>
        <taxon>Bacillati</taxon>
        <taxon>Bacillota</taxon>
        <taxon>Bacilli</taxon>
        <taxon>Bacillales</taxon>
        <taxon>Thermoactinomycetaceae</taxon>
        <taxon>Marininema</taxon>
    </lineage>
</organism>
<feature type="transmembrane region" description="Helical" evidence="1">
    <location>
        <begin position="178"/>
        <end position="197"/>
    </location>
</feature>
<name>A0A1H3B984_9BACL</name>
<keyword evidence="1" id="KW-1133">Transmembrane helix</keyword>
<dbReference type="Pfam" id="PF12679">
    <property type="entry name" value="ABC2_membrane_2"/>
    <property type="match status" value="1"/>
</dbReference>
<dbReference type="STRING" id="1048340.SAMN05444487_11612"/>
<dbReference type="AlphaFoldDB" id="A0A1H3B984"/>
<dbReference type="OrthoDB" id="5146022at2"/>
<proteinExistence type="predicted"/>
<dbReference type="Proteomes" id="UP000198534">
    <property type="component" value="Unassembled WGS sequence"/>
</dbReference>
<evidence type="ECO:0000256" key="1">
    <source>
        <dbReference type="SAM" id="Phobius"/>
    </source>
</evidence>
<keyword evidence="3" id="KW-1185">Reference proteome</keyword>
<dbReference type="GO" id="GO:0005886">
    <property type="term" value="C:plasma membrane"/>
    <property type="evidence" value="ECO:0007669"/>
    <property type="project" value="UniProtKB-SubCell"/>
</dbReference>
<protein>
    <submittedName>
        <fullName evidence="2">ABC-2 family transporter protein</fullName>
    </submittedName>
</protein>
<feature type="transmembrane region" description="Helical" evidence="1">
    <location>
        <begin position="259"/>
        <end position="279"/>
    </location>
</feature>
<dbReference type="GO" id="GO:0140359">
    <property type="term" value="F:ABC-type transporter activity"/>
    <property type="evidence" value="ECO:0007669"/>
    <property type="project" value="InterPro"/>
</dbReference>
<dbReference type="PANTHER" id="PTHR43471">
    <property type="entry name" value="ABC TRANSPORTER PERMEASE"/>
    <property type="match status" value="1"/>
</dbReference>
<gene>
    <name evidence="2" type="ORF">SAMN05444487_11612</name>
</gene>
<evidence type="ECO:0000313" key="3">
    <source>
        <dbReference type="Proteomes" id="UP000198534"/>
    </source>
</evidence>
<accession>A0A1H3B984</accession>
<feature type="transmembrane region" description="Helical" evidence="1">
    <location>
        <begin position="107"/>
        <end position="133"/>
    </location>
</feature>
<evidence type="ECO:0000313" key="2">
    <source>
        <dbReference type="EMBL" id="SDX38355.1"/>
    </source>
</evidence>
<keyword evidence="1" id="KW-0812">Transmembrane</keyword>
<feature type="transmembrane region" description="Helical" evidence="1">
    <location>
        <begin position="209"/>
        <end position="226"/>
    </location>
</feature>
<feature type="transmembrane region" description="Helical" evidence="1">
    <location>
        <begin position="59"/>
        <end position="86"/>
    </location>
</feature>
<dbReference type="EMBL" id="FNNQ01000016">
    <property type="protein sequence ID" value="SDX38355.1"/>
    <property type="molecule type" value="Genomic_DNA"/>
</dbReference>
<feature type="transmembrane region" description="Helical" evidence="1">
    <location>
        <begin position="20"/>
        <end position="39"/>
    </location>
</feature>